<proteinExistence type="predicted"/>
<evidence type="ECO:0000313" key="2">
    <source>
        <dbReference type="Proteomes" id="UP000828390"/>
    </source>
</evidence>
<organism evidence="1 2">
    <name type="scientific">Dreissena polymorpha</name>
    <name type="common">Zebra mussel</name>
    <name type="synonym">Mytilus polymorpha</name>
    <dbReference type="NCBI Taxonomy" id="45954"/>
    <lineage>
        <taxon>Eukaryota</taxon>
        <taxon>Metazoa</taxon>
        <taxon>Spiralia</taxon>
        <taxon>Lophotrochozoa</taxon>
        <taxon>Mollusca</taxon>
        <taxon>Bivalvia</taxon>
        <taxon>Autobranchia</taxon>
        <taxon>Heteroconchia</taxon>
        <taxon>Euheterodonta</taxon>
        <taxon>Imparidentia</taxon>
        <taxon>Neoheterodontei</taxon>
        <taxon>Myida</taxon>
        <taxon>Dreissenoidea</taxon>
        <taxon>Dreissenidae</taxon>
        <taxon>Dreissena</taxon>
    </lineage>
</organism>
<dbReference type="EMBL" id="JAIWYP010000007">
    <property type="protein sequence ID" value="KAH3800814.1"/>
    <property type="molecule type" value="Genomic_DNA"/>
</dbReference>
<sequence length="104" mass="11741">METNDDVTSIIDGNAVLQSPVAVPDTFEEVAKMVFGHLPKCGRDFVTDTYHETAVISSPSFLLSGTTTKTPREWKSLRSHNFNKTQHLKLLLEQWSTDKYAEQL</sequence>
<evidence type="ECO:0000313" key="1">
    <source>
        <dbReference type="EMBL" id="KAH3800814.1"/>
    </source>
</evidence>
<dbReference type="Proteomes" id="UP000828390">
    <property type="component" value="Unassembled WGS sequence"/>
</dbReference>
<dbReference type="AlphaFoldDB" id="A0A9D4FKH1"/>
<keyword evidence="2" id="KW-1185">Reference proteome</keyword>
<comment type="caution">
    <text evidence="1">The sequence shown here is derived from an EMBL/GenBank/DDBJ whole genome shotgun (WGS) entry which is preliminary data.</text>
</comment>
<gene>
    <name evidence="1" type="ORF">DPMN_154457</name>
</gene>
<name>A0A9D4FKH1_DREPO</name>
<accession>A0A9D4FKH1</accession>
<protein>
    <submittedName>
        <fullName evidence="1">Uncharacterized protein</fullName>
    </submittedName>
</protein>
<reference evidence="1" key="2">
    <citation type="submission" date="2020-11" db="EMBL/GenBank/DDBJ databases">
        <authorList>
            <person name="McCartney M.A."/>
            <person name="Auch B."/>
            <person name="Kono T."/>
            <person name="Mallez S."/>
            <person name="Becker A."/>
            <person name="Gohl D.M."/>
            <person name="Silverstein K.A.T."/>
            <person name="Koren S."/>
            <person name="Bechman K.B."/>
            <person name="Herman A."/>
            <person name="Abrahante J.E."/>
            <person name="Garbe J."/>
        </authorList>
    </citation>
    <scope>NUCLEOTIDE SEQUENCE</scope>
    <source>
        <strain evidence="1">Duluth1</strain>
        <tissue evidence="1">Whole animal</tissue>
    </source>
</reference>
<reference evidence="1" key="1">
    <citation type="journal article" date="2019" name="bioRxiv">
        <title>The Genome of the Zebra Mussel, Dreissena polymorpha: A Resource for Invasive Species Research.</title>
        <authorList>
            <person name="McCartney M.A."/>
            <person name="Auch B."/>
            <person name="Kono T."/>
            <person name="Mallez S."/>
            <person name="Zhang Y."/>
            <person name="Obille A."/>
            <person name="Becker A."/>
            <person name="Abrahante J.E."/>
            <person name="Garbe J."/>
            <person name="Badalamenti J.P."/>
            <person name="Herman A."/>
            <person name="Mangelson H."/>
            <person name="Liachko I."/>
            <person name="Sullivan S."/>
            <person name="Sone E.D."/>
            <person name="Koren S."/>
            <person name="Silverstein K.A.T."/>
            <person name="Beckman K.B."/>
            <person name="Gohl D.M."/>
        </authorList>
    </citation>
    <scope>NUCLEOTIDE SEQUENCE</scope>
    <source>
        <strain evidence="1">Duluth1</strain>
        <tissue evidence="1">Whole animal</tissue>
    </source>
</reference>